<organism evidence="1 2">
    <name type="scientific">Croceitalea vernalis</name>
    <dbReference type="NCBI Taxonomy" id="3075599"/>
    <lineage>
        <taxon>Bacteria</taxon>
        <taxon>Pseudomonadati</taxon>
        <taxon>Bacteroidota</taxon>
        <taxon>Flavobacteriia</taxon>
        <taxon>Flavobacteriales</taxon>
        <taxon>Flavobacteriaceae</taxon>
        <taxon>Croceitalea</taxon>
    </lineage>
</organism>
<protein>
    <submittedName>
        <fullName evidence="1">DUF4249 domain-containing protein</fullName>
    </submittedName>
</protein>
<dbReference type="InterPro" id="IPR025345">
    <property type="entry name" value="DUF4249"/>
</dbReference>
<evidence type="ECO:0000313" key="1">
    <source>
        <dbReference type="EMBL" id="MDT0621705.1"/>
    </source>
</evidence>
<dbReference type="EMBL" id="JAVRHU010000002">
    <property type="protein sequence ID" value="MDT0621705.1"/>
    <property type="molecule type" value="Genomic_DNA"/>
</dbReference>
<accession>A0ABU3BHQ9</accession>
<name>A0ABU3BHQ9_9FLAO</name>
<dbReference type="Pfam" id="PF14054">
    <property type="entry name" value="DUF4249"/>
    <property type="match status" value="1"/>
</dbReference>
<dbReference type="RefSeq" id="WP_311387738.1">
    <property type="nucleotide sequence ID" value="NZ_JAVRHU010000002.1"/>
</dbReference>
<reference evidence="1 2" key="1">
    <citation type="submission" date="2023-09" db="EMBL/GenBank/DDBJ databases">
        <authorList>
            <person name="Rey-Velasco X."/>
        </authorList>
    </citation>
    <scope>NUCLEOTIDE SEQUENCE [LARGE SCALE GENOMIC DNA]</scope>
    <source>
        <strain evidence="1 2">P007</strain>
    </source>
</reference>
<gene>
    <name evidence="1" type="ORF">RM520_08705</name>
</gene>
<sequence>MSKTIKIYAFFMVLCFFSCVEPFDIPFVEVEGEPAIEKLLVVEATITNELKQHDVFLSSGNSFESEGIQFVQNAEVSISDNLGNIINFSEIAPGHYQSQIAFQAVSDVEYQLFITSGGKNYEAAPTSLPNSASIENIKAERITTDLNAEGVAIYIDANFDDIGTPFLRYQYEETYKIIAPLWSPFDMIVTDPNPPFAFDLIPREQEERVCYGTRVSNDIIQSEGFDVSGNTLNNVLVRFISRDDFIISHRYSILVKQFVQSPDAFAFYQTLNDFSSDESVFTDIQPGFIQGNISNMADSSEKVIGFFEVANVSETRLFFNYEDLFPDEDLPPYAINCSFLSAPPTITPANTSPLKDIIESGEFVYVRDTNGTVEDGGPYFVARRACGDCTALGSNVVPEFWIEE</sequence>
<keyword evidence="2" id="KW-1185">Reference proteome</keyword>
<dbReference type="Proteomes" id="UP001250662">
    <property type="component" value="Unassembled WGS sequence"/>
</dbReference>
<proteinExistence type="predicted"/>
<evidence type="ECO:0000313" key="2">
    <source>
        <dbReference type="Proteomes" id="UP001250662"/>
    </source>
</evidence>
<comment type="caution">
    <text evidence="1">The sequence shown here is derived from an EMBL/GenBank/DDBJ whole genome shotgun (WGS) entry which is preliminary data.</text>
</comment>